<reference evidence="2 3" key="1">
    <citation type="submission" date="2013-11" db="EMBL/GenBank/DDBJ databases">
        <title>The Genome Sequence of Phytophthora parasitica CJ01A1.</title>
        <authorList>
            <consortium name="The Broad Institute Genomics Platform"/>
            <person name="Russ C."/>
            <person name="Tyler B."/>
            <person name="Panabieres F."/>
            <person name="Shan W."/>
            <person name="Tripathy S."/>
            <person name="Grunwald N."/>
            <person name="Machado M."/>
            <person name="Johnson C.S."/>
            <person name="Walker B."/>
            <person name="Young S.K."/>
            <person name="Zeng Q."/>
            <person name="Gargeya S."/>
            <person name="Fitzgerald M."/>
            <person name="Haas B."/>
            <person name="Abouelleil A."/>
            <person name="Allen A.W."/>
            <person name="Alvarado L."/>
            <person name="Arachchi H.M."/>
            <person name="Berlin A.M."/>
            <person name="Chapman S.B."/>
            <person name="Gainer-Dewar J."/>
            <person name="Goldberg J."/>
            <person name="Griggs A."/>
            <person name="Gujja S."/>
            <person name="Hansen M."/>
            <person name="Howarth C."/>
            <person name="Imamovic A."/>
            <person name="Ireland A."/>
            <person name="Larimer J."/>
            <person name="McCowan C."/>
            <person name="Murphy C."/>
            <person name="Pearson M."/>
            <person name="Poon T.W."/>
            <person name="Priest M."/>
            <person name="Roberts A."/>
            <person name="Saif S."/>
            <person name="Shea T."/>
            <person name="Sisk P."/>
            <person name="Sykes S."/>
            <person name="Wortman J."/>
            <person name="Nusbaum C."/>
            <person name="Birren B."/>
        </authorList>
    </citation>
    <scope>NUCLEOTIDE SEQUENCE [LARGE SCALE GENOMIC DNA]</scope>
    <source>
        <strain evidence="2 3">CJ01A1</strain>
    </source>
</reference>
<protein>
    <recommendedName>
        <fullName evidence="1">MULE transposase domain-containing protein</fullName>
    </recommendedName>
</protein>
<evidence type="ECO:0000313" key="2">
    <source>
        <dbReference type="EMBL" id="ETP05859.1"/>
    </source>
</evidence>
<proteinExistence type="predicted"/>
<dbReference type="InterPro" id="IPR018289">
    <property type="entry name" value="MULE_transposase_dom"/>
</dbReference>
<dbReference type="AlphaFoldDB" id="W2W8E2"/>
<gene>
    <name evidence="2" type="ORF">F441_17634</name>
</gene>
<feature type="non-terminal residue" evidence="2">
    <location>
        <position position="1"/>
    </location>
</feature>
<dbReference type="EMBL" id="ANIX01003504">
    <property type="protein sequence ID" value="ETP05859.1"/>
    <property type="molecule type" value="Genomic_DNA"/>
</dbReference>
<comment type="caution">
    <text evidence="2">The sequence shown here is derived from an EMBL/GenBank/DDBJ whole genome shotgun (WGS) entry which is preliminary data.</text>
</comment>
<accession>W2W8E2</accession>
<dbReference type="Proteomes" id="UP000018958">
    <property type="component" value="Unassembled WGS sequence"/>
</dbReference>
<name>W2W8E2_PHYNI</name>
<evidence type="ECO:0000259" key="1">
    <source>
        <dbReference type="Pfam" id="PF10551"/>
    </source>
</evidence>
<evidence type="ECO:0000313" key="3">
    <source>
        <dbReference type="Proteomes" id="UP000018958"/>
    </source>
</evidence>
<organism evidence="2 3">
    <name type="scientific">Phytophthora nicotianae CJ01A1</name>
    <dbReference type="NCBI Taxonomy" id="1317063"/>
    <lineage>
        <taxon>Eukaryota</taxon>
        <taxon>Sar</taxon>
        <taxon>Stramenopiles</taxon>
        <taxon>Oomycota</taxon>
        <taxon>Peronosporomycetes</taxon>
        <taxon>Peronosporales</taxon>
        <taxon>Peronosporaceae</taxon>
        <taxon>Phytophthora</taxon>
    </lineage>
</organism>
<feature type="domain" description="MULE transposase" evidence="1">
    <location>
        <begin position="11"/>
        <end position="110"/>
    </location>
</feature>
<dbReference type="OrthoDB" id="166868at2759"/>
<sequence>ALQEKEPFLIFHLDASFKLSDIGYPVITCGFTDRRRIYHLACVFIVSQRTQREYYEVIGSFLGIFYERMGTNLRIDAVMGDAEAAQLNGLIELIDFQSSSYLMCFFHVLYNVRKRIRHLPECVRATVYCGILDMHYTLS</sequence>
<dbReference type="Pfam" id="PF10551">
    <property type="entry name" value="MULE"/>
    <property type="match status" value="1"/>
</dbReference>